<feature type="signal peptide" evidence="2">
    <location>
        <begin position="1"/>
        <end position="22"/>
    </location>
</feature>
<evidence type="ECO:0000313" key="3">
    <source>
        <dbReference type="EMBL" id="CAI5778758.1"/>
    </source>
</evidence>
<dbReference type="EMBL" id="OX395132">
    <property type="protein sequence ID" value="CAI5778758.1"/>
    <property type="molecule type" value="Genomic_DNA"/>
</dbReference>
<proteinExistence type="predicted"/>
<keyword evidence="4" id="KW-1185">Reference proteome</keyword>
<sequence>MSCLITTAIITSSRLLLSGALGEDLSWTQPAASRLPLDRFGQAPREDPAPQSQEAW</sequence>
<evidence type="ECO:0000256" key="1">
    <source>
        <dbReference type="SAM" id="MobiDB-lite"/>
    </source>
</evidence>
<gene>
    <name evidence="3" type="ORF">PODLI_1B026361</name>
</gene>
<keyword evidence="2" id="KW-0732">Signal</keyword>
<protein>
    <submittedName>
        <fullName evidence="3">Uncharacterized protein</fullName>
    </submittedName>
</protein>
<evidence type="ECO:0000256" key="2">
    <source>
        <dbReference type="SAM" id="SignalP"/>
    </source>
</evidence>
<dbReference type="Proteomes" id="UP001178461">
    <property type="component" value="Chromosome 7"/>
</dbReference>
<feature type="region of interest" description="Disordered" evidence="1">
    <location>
        <begin position="36"/>
        <end position="56"/>
    </location>
</feature>
<accession>A0AA35KKW4</accession>
<reference evidence="3" key="1">
    <citation type="submission" date="2022-12" db="EMBL/GenBank/DDBJ databases">
        <authorList>
            <person name="Alioto T."/>
            <person name="Alioto T."/>
            <person name="Gomez Garrido J."/>
        </authorList>
    </citation>
    <scope>NUCLEOTIDE SEQUENCE</scope>
</reference>
<organism evidence="3 4">
    <name type="scientific">Podarcis lilfordi</name>
    <name type="common">Lilford's wall lizard</name>
    <dbReference type="NCBI Taxonomy" id="74358"/>
    <lineage>
        <taxon>Eukaryota</taxon>
        <taxon>Metazoa</taxon>
        <taxon>Chordata</taxon>
        <taxon>Craniata</taxon>
        <taxon>Vertebrata</taxon>
        <taxon>Euteleostomi</taxon>
        <taxon>Lepidosauria</taxon>
        <taxon>Squamata</taxon>
        <taxon>Bifurcata</taxon>
        <taxon>Unidentata</taxon>
        <taxon>Episquamata</taxon>
        <taxon>Laterata</taxon>
        <taxon>Lacertibaenia</taxon>
        <taxon>Lacertidae</taxon>
        <taxon>Podarcis</taxon>
    </lineage>
</organism>
<name>A0AA35KKW4_9SAUR</name>
<feature type="chain" id="PRO_5041380684" evidence="2">
    <location>
        <begin position="23"/>
        <end position="56"/>
    </location>
</feature>
<evidence type="ECO:0000313" key="4">
    <source>
        <dbReference type="Proteomes" id="UP001178461"/>
    </source>
</evidence>
<dbReference type="AlphaFoldDB" id="A0AA35KKW4"/>